<dbReference type="EMBL" id="ATMH01005341">
    <property type="protein sequence ID" value="EPY28020.1"/>
    <property type="molecule type" value="Genomic_DNA"/>
</dbReference>
<dbReference type="Gene3D" id="2.115.10.20">
    <property type="entry name" value="Glycosyl hydrolase domain, family 43"/>
    <property type="match status" value="1"/>
</dbReference>
<comment type="caution">
    <text evidence="3">The sequence shown here is derived from an EMBL/GenBank/DDBJ whole genome shotgun (WGS) entry which is preliminary data.</text>
</comment>
<evidence type="ECO:0000313" key="3">
    <source>
        <dbReference type="EMBL" id="EPY28932.1"/>
    </source>
</evidence>
<dbReference type="AlphaFoldDB" id="S9UDN7"/>
<dbReference type="Pfam" id="PF08950">
    <property type="entry name" value="DUF1861"/>
    <property type="match status" value="1"/>
</dbReference>
<dbReference type="PANTHER" id="PTHR37036:SF2">
    <property type="entry name" value="DUF1861 FAMILY PROTEIN"/>
    <property type="match status" value="1"/>
</dbReference>
<accession>S9UDN7</accession>
<dbReference type="EMBL" id="ATMH01004872">
    <property type="protein sequence ID" value="EPY28805.1"/>
    <property type="molecule type" value="Genomic_DNA"/>
</dbReference>
<reference evidence="3 5" key="1">
    <citation type="journal article" date="2013" name="PLoS ONE">
        <title>Predicting the Proteins of Angomonas deanei, Strigomonas culicis and Their Respective Endosymbionts Reveals New Aspects of the Trypanosomatidae Family.</title>
        <authorList>
            <person name="Motta M.C."/>
            <person name="Martins A.C."/>
            <person name="de Souza S.S."/>
            <person name="Catta-Preta C.M."/>
            <person name="Silva R."/>
            <person name="Klein C.C."/>
            <person name="de Almeida L.G."/>
            <person name="de Lima Cunha O."/>
            <person name="Ciapina L.P."/>
            <person name="Brocchi M."/>
            <person name="Colabardini A.C."/>
            <person name="de Araujo Lima B."/>
            <person name="Machado C.R."/>
            <person name="de Almeida Soares C.M."/>
            <person name="Probst C.M."/>
            <person name="de Menezes C.B."/>
            <person name="Thompson C.E."/>
            <person name="Bartholomeu D.C."/>
            <person name="Gradia D.F."/>
            <person name="Pavoni D.P."/>
            <person name="Grisard E.C."/>
            <person name="Fantinatti-Garboggini F."/>
            <person name="Marchini F.K."/>
            <person name="Rodrigues-Luiz G.F."/>
            <person name="Wagner G."/>
            <person name="Goldman G.H."/>
            <person name="Fietto J.L."/>
            <person name="Elias M.C."/>
            <person name="Goldman M.H."/>
            <person name="Sagot M.F."/>
            <person name="Pereira M."/>
            <person name="Stoco P.H."/>
            <person name="de Mendonca-Neto R.P."/>
            <person name="Teixeira S.M."/>
            <person name="Maciel T.E."/>
            <person name="de Oliveira Mendes T.A."/>
            <person name="Urmenyi T.P."/>
            <person name="de Souza W."/>
            <person name="Schenkman S."/>
            <person name="de Vasconcelos A.T."/>
        </authorList>
    </citation>
    <scope>NUCLEOTIDE SEQUENCE [LARGE SCALE GENOMIC DNA]</scope>
</reference>
<sequence>MKAQRVIFEREKRIYDKALLKFKGVDGFDVYNCSVPFMYKGKRHIYGRVEKRSEWANSHVRLFVETGKDEYSVLLHYRSFELEDPYIANIKGEMIFGGTHVRKDKGGMSSYFGYFYRGTPAHLTYFTTGPNYMKDIRLVDLPDGRIGVFSRPRLGTRASIGWTIINTIEELGEDVISKAKPLDILGNDMWGGVNQAYLLTSGKVGCIAHYSYEDKVLNIEADQTVYLNYAFVLDPITRTIEGGKIIGTQGCYPPCPAKINSLHDCAFTSGITMRSDGKCDLYSGVGDTHEGRITIDYPFEGYGQIIDNLTFHDNAPIKSSL</sequence>
<dbReference type="InterPro" id="IPR023296">
    <property type="entry name" value="Glyco_hydro_beta-prop_sf"/>
</dbReference>
<dbReference type="EMBL" id="ATMH01004809">
    <property type="protein sequence ID" value="EPY28932.1"/>
    <property type="molecule type" value="Genomic_DNA"/>
</dbReference>
<evidence type="ECO:0000313" key="2">
    <source>
        <dbReference type="EMBL" id="EPY28805.1"/>
    </source>
</evidence>
<reference evidence="3" key="2">
    <citation type="submission" date="2013-03" db="EMBL/GenBank/DDBJ databases">
        <authorList>
            <person name="Motta M.C.M."/>
            <person name="Martins A.C.A."/>
            <person name="Preta C.M.C.C."/>
            <person name="Silva R."/>
            <person name="de Souza S.S."/>
            <person name="Klein C.C."/>
            <person name="de Almeida L.G.P."/>
            <person name="Cunha O.L."/>
            <person name="Colabardini A.C."/>
            <person name="Lima B.A."/>
            <person name="Machado C.R."/>
            <person name="Soares C.M.A."/>
            <person name="de Menezes C.B.A."/>
            <person name="Bartolomeu D.C."/>
            <person name="Grisard E.C."/>
            <person name="Fantinatti-Garboggini F."/>
            <person name="Rodrigues-Luiz G.F."/>
            <person name="Wagner G."/>
            <person name="Goldman G.H."/>
            <person name="Fietto J.L.R."/>
            <person name="Ciapina L.P."/>
            <person name="Brocchi M."/>
            <person name="Elias M.C."/>
            <person name="Goldman M.H.S."/>
            <person name="Sagot M.-F."/>
            <person name="Pereira M."/>
            <person name="Stoco P.H."/>
            <person name="Teixeira S.M.R."/>
            <person name="de Mendonca-Neto R.P."/>
            <person name="Maciel T.E.F."/>
            <person name="Mendes T.A.O."/>
            <person name="Urmenyi T.P."/>
            <person name="Teixeira M.M.G."/>
            <person name="de Camargo E.F.P."/>
            <person name="de Sousa W."/>
            <person name="Schenkman S."/>
            <person name="de Vasconcelos A.T.R."/>
        </authorList>
    </citation>
    <scope>NUCLEOTIDE SEQUENCE</scope>
</reference>
<name>S9UDN7_9TRYP</name>
<evidence type="ECO:0000313" key="4">
    <source>
        <dbReference type="EMBL" id="EPY35541.1"/>
    </source>
</evidence>
<dbReference type="OrthoDB" id="268668at2759"/>
<dbReference type="InterPro" id="IPR015045">
    <property type="entry name" value="MPT-1-like_LmxM"/>
</dbReference>
<dbReference type="SUPFAM" id="SSF75005">
    <property type="entry name" value="Arabinanase/levansucrase/invertase"/>
    <property type="match status" value="1"/>
</dbReference>
<dbReference type="Proteomes" id="UP000015354">
    <property type="component" value="Unassembled WGS sequence"/>
</dbReference>
<gene>
    <name evidence="4" type="ORF">STCU_01133</name>
    <name evidence="3" type="ORF">STCU_04809</name>
    <name evidence="2" type="ORF">STCU_04872</name>
    <name evidence="1" type="ORF">STCU_05341</name>
</gene>
<dbReference type="EMBL" id="ATMH01001133">
    <property type="protein sequence ID" value="EPY35541.1"/>
    <property type="molecule type" value="Genomic_DNA"/>
</dbReference>
<proteinExistence type="predicted"/>
<keyword evidence="5" id="KW-1185">Reference proteome</keyword>
<protein>
    <recommendedName>
        <fullName evidence="6">DUF1861 family protein</fullName>
    </recommendedName>
</protein>
<dbReference type="PANTHER" id="PTHR37036">
    <property type="match status" value="1"/>
</dbReference>
<evidence type="ECO:0000313" key="5">
    <source>
        <dbReference type="Proteomes" id="UP000015354"/>
    </source>
</evidence>
<evidence type="ECO:0000313" key="1">
    <source>
        <dbReference type="EMBL" id="EPY28020.1"/>
    </source>
</evidence>
<organism evidence="3 5">
    <name type="scientific">Strigomonas culicis</name>
    <dbReference type="NCBI Taxonomy" id="28005"/>
    <lineage>
        <taxon>Eukaryota</taxon>
        <taxon>Discoba</taxon>
        <taxon>Euglenozoa</taxon>
        <taxon>Kinetoplastea</taxon>
        <taxon>Metakinetoplastina</taxon>
        <taxon>Trypanosomatida</taxon>
        <taxon>Trypanosomatidae</taxon>
        <taxon>Strigomonadinae</taxon>
        <taxon>Strigomonas</taxon>
    </lineage>
</organism>
<evidence type="ECO:0008006" key="6">
    <source>
        <dbReference type="Google" id="ProtNLM"/>
    </source>
</evidence>